<accession>A0A1G7NF33</accession>
<reference evidence="2 3" key="1">
    <citation type="submission" date="2016-10" db="EMBL/GenBank/DDBJ databases">
        <authorList>
            <person name="de Groot N.N."/>
        </authorList>
    </citation>
    <scope>NUCLEOTIDE SEQUENCE [LARGE SCALE GENOMIC DNA]</scope>
    <source>
        <strain evidence="2 3">BH539</strain>
    </source>
</reference>
<keyword evidence="3" id="KW-1185">Reference proteome</keyword>
<evidence type="ECO:0000313" key="3">
    <source>
        <dbReference type="Proteomes" id="UP000198641"/>
    </source>
</evidence>
<dbReference type="STRING" id="284577.SAMN05216571_101367"/>
<dbReference type="RefSeq" id="WP_092522482.1">
    <property type="nucleotide sequence ID" value="NZ_FNCI01000001.1"/>
</dbReference>
<name>A0A1G7NF33_9GAMM</name>
<organism evidence="2 3">
    <name type="scientific">Onishia taeanensis</name>
    <dbReference type="NCBI Taxonomy" id="284577"/>
    <lineage>
        <taxon>Bacteria</taxon>
        <taxon>Pseudomonadati</taxon>
        <taxon>Pseudomonadota</taxon>
        <taxon>Gammaproteobacteria</taxon>
        <taxon>Oceanospirillales</taxon>
        <taxon>Halomonadaceae</taxon>
        <taxon>Onishia</taxon>
    </lineage>
</organism>
<sequence length="166" mass="18226">MTRASHTHKTEGGRFVVQAETPGSGPLEGQVLVVYLDLDKEVSSATTKDDWRQHWKEIALDDCALCLGSGRDAIKGNKANPCGGCYGLGKVRMDGGTPEDRWQLADVAMRIIQRQRTELQRLATLDANPAVQALLKRQQNEAIGEQEQQWRAGPGRGHGGRRHTGD</sequence>
<evidence type="ECO:0000313" key="2">
    <source>
        <dbReference type="EMBL" id="SDF71890.1"/>
    </source>
</evidence>
<dbReference type="EMBL" id="FNCI01000001">
    <property type="protein sequence ID" value="SDF71890.1"/>
    <property type="molecule type" value="Genomic_DNA"/>
</dbReference>
<feature type="region of interest" description="Disordered" evidence="1">
    <location>
        <begin position="1"/>
        <end position="21"/>
    </location>
</feature>
<gene>
    <name evidence="2" type="ORF">SAMN05216571_101367</name>
</gene>
<dbReference type="OrthoDB" id="6162881at2"/>
<dbReference type="AlphaFoldDB" id="A0A1G7NF33"/>
<protein>
    <submittedName>
        <fullName evidence="2">Uncharacterized protein</fullName>
    </submittedName>
</protein>
<dbReference type="Proteomes" id="UP000198641">
    <property type="component" value="Unassembled WGS sequence"/>
</dbReference>
<proteinExistence type="predicted"/>
<feature type="region of interest" description="Disordered" evidence="1">
    <location>
        <begin position="142"/>
        <end position="166"/>
    </location>
</feature>
<evidence type="ECO:0000256" key="1">
    <source>
        <dbReference type="SAM" id="MobiDB-lite"/>
    </source>
</evidence>